<proteinExistence type="inferred from homology"/>
<keyword evidence="1" id="KW-0479">Metal-binding</keyword>
<evidence type="ECO:0000256" key="2">
    <source>
        <dbReference type="ARBA" id="ARBA00022801"/>
    </source>
</evidence>
<name>A0A1Y2CCZ4_9FUNG</name>
<dbReference type="InterPro" id="IPR029052">
    <property type="entry name" value="Metallo-depent_PP-like"/>
</dbReference>
<dbReference type="InterPro" id="IPR006186">
    <property type="entry name" value="Ser/Thr-sp_prot-phosphatase"/>
</dbReference>
<dbReference type="AlphaFoldDB" id="A0A1Y2CCZ4"/>
<dbReference type="STRING" id="329046.A0A1Y2CCZ4"/>
<keyword evidence="2 5" id="KW-0378">Hydrolase</keyword>
<comment type="similarity">
    <text evidence="5">Belongs to the PPP phosphatase family.</text>
</comment>
<evidence type="ECO:0000313" key="8">
    <source>
        <dbReference type="Proteomes" id="UP000193642"/>
    </source>
</evidence>
<comment type="caution">
    <text evidence="7">The sequence shown here is derived from an EMBL/GenBank/DDBJ whole genome shotgun (WGS) entry which is preliminary data.</text>
</comment>
<dbReference type="InterPro" id="IPR004843">
    <property type="entry name" value="Calcineurin-like_PHP"/>
</dbReference>
<gene>
    <name evidence="7" type="ORF">BCR33DRAFT_758042</name>
</gene>
<evidence type="ECO:0000256" key="5">
    <source>
        <dbReference type="RuleBase" id="RU004273"/>
    </source>
</evidence>
<keyword evidence="8" id="KW-1185">Reference proteome</keyword>
<protein>
    <recommendedName>
        <fullName evidence="5">Serine/threonine-protein phosphatase</fullName>
        <ecNumber evidence="5">3.1.3.16</ecNumber>
    </recommendedName>
</protein>
<dbReference type="EMBL" id="MCGO01000021">
    <property type="protein sequence ID" value="ORY44919.1"/>
    <property type="molecule type" value="Genomic_DNA"/>
</dbReference>
<dbReference type="EC" id="3.1.3.16" evidence="5"/>
<dbReference type="GO" id="GO:0004722">
    <property type="term" value="F:protein serine/threonine phosphatase activity"/>
    <property type="evidence" value="ECO:0007669"/>
    <property type="project" value="UniProtKB-EC"/>
</dbReference>
<dbReference type="SUPFAM" id="SSF56300">
    <property type="entry name" value="Metallo-dependent phosphatases"/>
    <property type="match status" value="1"/>
</dbReference>
<dbReference type="Gene3D" id="3.60.21.10">
    <property type="match status" value="1"/>
</dbReference>
<dbReference type="Proteomes" id="UP000193642">
    <property type="component" value="Unassembled WGS sequence"/>
</dbReference>
<organism evidence="7 8">
    <name type="scientific">Rhizoclosmatium globosum</name>
    <dbReference type="NCBI Taxonomy" id="329046"/>
    <lineage>
        <taxon>Eukaryota</taxon>
        <taxon>Fungi</taxon>
        <taxon>Fungi incertae sedis</taxon>
        <taxon>Chytridiomycota</taxon>
        <taxon>Chytridiomycota incertae sedis</taxon>
        <taxon>Chytridiomycetes</taxon>
        <taxon>Chytridiales</taxon>
        <taxon>Chytriomycetaceae</taxon>
        <taxon>Rhizoclosmatium</taxon>
    </lineage>
</organism>
<dbReference type="InterPro" id="IPR047129">
    <property type="entry name" value="PPA2-like"/>
</dbReference>
<dbReference type="GO" id="GO:0031030">
    <property type="term" value="P:negative regulation of septation initiation signaling"/>
    <property type="evidence" value="ECO:0007669"/>
    <property type="project" value="EnsemblFungi"/>
</dbReference>
<dbReference type="GO" id="GO:0090443">
    <property type="term" value="C:FAR/SIN/STRIPAK complex"/>
    <property type="evidence" value="ECO:0007669"/>
    <property type="project" value="EnsemblFungi"/>
</dbReference>
<evidence type="ECO:0000313" key="7">
    <source>
        <dbReference type="EMBL" id="ORY44919.1"/>
    </source>
</evidence>
<feature type="domain" description="Serine/threonine specific protein phosphatases" evidence="6">
    <location>
        <begin position="107"/>
        <end position="112"/>
    </location>
</feature>
<dbReference type="SMART" id="SM00156">
    <property type="entry name" value="PP2Ac"/>
    <property type="match status" value="1"/>
</dbReference>
<comment type="catalytic activity">
    <reaction evidence="4 5">
        <text>O-phospho-L-threonyl-[protein] + H2O = L-threonyl-[protein] + phosphate</text>
        <dbReference type="Rhea" id="RHEA:47004"/>
        <dbReference type="Rhea" id="RHEA-COMP:11060"/>
        <dbReference type="Rhea" id="RHEA-COMP:11605"/>
        <dbReference type="ChEBI" id="CHEBI:15377"/>
        <dbReference type="ChEBI" id="CHEBI:30013"/>
        <dbReference type="ChEBI" id="CHEBI:43474"/>
        <dbReference type="ChEBI" id="CHEBI:61977"/>
        <dbReference type="EC" id="3.1.3.16"/>
    </reaction>
</comment>
<dbReference type="Pfam" id="PF00149">
    <property type="entry name" value="Metallophos"/>
    <property type="match status" value="1"/>
</dbReference>
<evidence type="ECO:0000259" key="6">
    <source>
        <dbReference type="PROSITE" id="PS00125"/>
    </source>
</evidence>
<accession>A0A1Y2CCZ4</accession>
<reference evidence="7 8" key="1">
    <citation type="submission" date="2016-07" db="EMBL/GenBank/DDBJ databases">
        <title>Pervasive Adenine N6-methylation of Active Genes in Fungi.</title>
        <authorList>
            <consortium name="DOE Joint Genome Institute"/>
            <person name="Mondo S.J."/>
            <person name="Dannebaum R.O."/>
            <person name="Kuo R.C."/>
            <person name="Labutti K."/>
            <person name="Haridas S."/>
            <person name="Kuo A."/>
            <person name="Salamov A."/>
            <person name="Ahrendt S.R."/>
            <person name="Lipzen A."/>
            <person name="Sullivan W."/>
            <person name="Andreopoulos W.B."/>
            <person name="Clum A."/>
            <person name="Lindquist E."/>
            <person name="Daum C."/>
            <person name="Ramamoorthy G.K."/>
            <person name="Gryganskyi A."/>
            <person name="Culley D."/>
            <person name="Magnuson J.K."/>
            <person name="James T.Y."/>
            <person name="O'Malley M.A."/>
            <person name="Stajich J.E."/>
            <person name="Spatafora J.W."/>
            <person name="Visel A."/>
            <person name="Grigoriev I.V."/>
        </authorList>
    </citation>
    <scope>NUCLEOTIDE SEQUENCE [LARGE SCALE GENOMIC DNA]</scope>
    <source>
        <strain evidence="7 8">JEL800</strain>
    </source>
</reference>
<evidence type="ECO:0000256" key="3">
    <source>
        <dbReference type="ARBA" id="ARBA00023211"/>
    </source>
</evidence>
<dbReference type="CDD" id="cd07415">
    <property type="entry name" value="MPP_PP2A_PP4_PP6"/>
    <property type="match status" value="1"/>
</dbReference>
<evidence type="ECO:0000256" key="4">
    <source>
        <dbReference type="ARBA" id="ARBA00048336"/>
    </source>
</evidence>
<dbReference type="PANTHER" id="PTHR45619">
    <property type="entry name" value="SERINE/THREONINE-PROTEIN PHOSPHATASE PP2A-RELATED"/>
    <property type="match status" value="1"/>
</dbReference>
<dbReference type="GO" id="GO:0046872">
    <property type="term" value="F:metal ion binding"/>
    <property type="evidence" value="ECO:0007669"/>
    <property type="project" value="UniProtKB-KW"/>
</dbReference>
<dbReference type="OrthoDB" id="1930084at2759"/>
<sequence>MHLDACIALCYERKLLSESVVRELCEKAKEVLLKEGNVQTVAAPCTVVGDVHGQFYDVLEIFKITGKCPDVNFVFLGDYVDRGFYSVETIMLLICLKIRWPHRITLIRGNHESRAVTQTYGFYAECMRKYGSSNVWTYITDLFDYLVLAAVIEESIFCVHGGLSPSIHTIDQIKIIDRFKELPHEGPMADLVWSDPAPNTHIQNQRFTGGGDDTKGDFQISPRGAGYLFGKQVTRQFLDTNGLGHICRAHQLCMEGYQILFDDLVSTVWSAPNYCYRAGNLASVLQIGPELDRFFNVFGPKFEGL</sequence>
<evidence type="ECO:0000256" key="1">
    <source>
        <dbReference type="ARBA" id="ARBA00022723"/>
    </source>
</evidence>
<dbReference type="PRINTS" id="PR00114">
    <property type="entry name" value="STPHPHTASE"/>
</dbReference>
<dbReference type="PROSITE" id="PS00125">
    <property type="entry name" value="SER_THR_PHOSPHATASE"/>
    <property type="match status" value="1"/>
</dbReference>
<keyword evidence="3" id="KW-0464">Manganese</keyword>